<accession>A0ABW0R2Q0</accession>
<keyword evidence="8" id="KW-1185">Reference proteome</keyword>
<keyword evidence="2" id="KW-1003">Cell membrane</keyword>
<evidence type="ECO:0000256" key="1">
    <source>
        <dbReference type="ARBA" id="ARBA00004651"/>
    </source>
</evidence>
<sequence>MTIGARVLKTGLAVAVALWVGTLVNLGSPIIAAIAAIFTIQPSIYRSWKQVLEQVQSNLLGAAVAIAALWSVGSNPIIVGIVCICVILLCIRLKADEAIVGLTLVTVVVIMEAHGQSWLIALDRLAAILTGIVAAFVVNVTVAPPRHRSRFVSYIQETETLLSRLLRTAISNELKENVYREEYGRLRTKLRKLDEYYELFAEERVWRKQARLQRVRLLVVYQGMLSALEKGVSLIDAVEEHYFSVSTAQAWNRLIDRQIESLCGYQEQLMWKWQGKMKPGSHAAAPPPEASMLLSELILDREENDPTSRARLLVITSAVFTYEERLRRLDKLMEQWLQREDKPEAIAS</sequence>
<evidence type="ECO:0000256" key="2">
    <source>
        <dbReference type="ARBA" id="ARBA00022475"/>
    </source>
</evidence>
<dbReference type="PANTHER" id="PTHR40064:SF1">
    <property type="entry name" value="MEMBRANE PROTEIN"/>
    <property type="match status" value="1"/>
</dbReference>
<keyword evidence="3 6" id="KW-0812">Transmembrane</keyword>
<evidence type="ECO:0000256" key="4">
    <source>
        <dbReference type="ARBA" id="ARBA00022989"/>
    </source>
</evidence>
<dbReference type="RefSeq" id="WP_378113482.1">
    <property type="nucleotide sequence ID" value="NZ_JBHSNC010000054.1"/>
</dbReference>
<evidence type="ECO:0000256" key="6">
    <source>
        <dbReference type="SAM" id="Phobius"/>
    </source>
</evidence>
<evidence type="ECO:0000256" key="3">
    <source>
        <dbReference type="ARBA" id="ARBA00022692"/>
    </source>
</evidence>
<organism evidence="7 8">
    <name type="scientific">Cohnella yongneupensis</name>
    <dbReference type="NCBI Taxonomy" id="425006"/>
    <lineage>
        <taxon>Bacteria</taxon>
        <taxon>Bacillati</taxon>
        <taxon>Bacillota</taxon>
        <taxon>Bacilli</taxon>
        <taxon>Bacillales</taxon>
        <taxon>Paenibacillaceae</taxon>
        <taxon>Cohnella</taxon>
    </lineage>
</organism>
<feature type="transmembrane region" description="Helical" evidence="6">
    <location>
        <begin position="12"/>
        <end position="40"/>
    </location>
</feature>
<feature type="transmembrane region" description="Helical" evidence="6">
    <location>
        <begin position="125"/>
        <end position="143"/>
    </location>
</feature>
<evidence type="ECO:0000256" key="5">
    <source>
        <dbReference type="ARBA" id="ARBA00023136"/>
    </source>
</evidence>
<reference evidence="8" key="1">
    <citation type="journal article" date="2019" name="Int. J. Syst. Evol. Microbiol.">
        <title>The Global Catalogue of Microorganisms (GCM) 10K type strain sequencing project: providing services to taxonomists for standard genome sequencing and annotation.</title>
        <authorList>
            <consortium name="The Broad Institute Genomics Platform"/>
            <consortium name="The Broad Institute Genome Sequencing Center for Infectious Disease"/>
            <person name="Wu L."/>
            <person name="Ma J."/>
        </authorList>
    </citation>
    <scope>NUCLEOTIDE SEQUENCE [LARGE SCALE GENOMIC DNA]</scope>
    <source>
        <strain evidence="8">CGMCC 1.18578</strain>
    </source>
</reference>
<evidence type="ECO:0000313" key="7">
    <source>
        <dbReference type="EMBL" id="MFC5531523.1"/>
    </source>
</evidence>
<dbReference type="InterPro" id="IPR010343">
    <property type="entry name" value="ArAE_1"/>
</dbReference>
<evidence type="ECO:0000313" key="8">
    <source>
        <dbReference type="Proteomes" id="UP001596108"/>
    </source>
</evidence>
<comment type="subcellular location">
    <subcellularLocation>
        <location evidence="1">Cell membrane</location>
        <topology evidence="1">Multi-pass membrane protein</topology>
    </subcellularLocation>
</comment>
<dbReference type="InterPro" id="IPR052984">
    <property type="entry name" value="UPF0421"/>
</dbReference>
<comment type="caution">
    <text evidence="7">The sequence shown here is derived from an EMBL/GenBank/DDBJ whole genome shotgun (WGS) entry which is preliminary data.</text>
</comment>
<gene>
    <name evidence="7" type="ORF">ACFPQ4_19055</name>
</gene>
<dbReference type="Proteomes" id="UP001596108">
    <property type="component" value="Unassembled WGS sequence"/>
</dbReference>
<protein>
    <submittedName>
        <fullName evidence="7">Aromatic acid exporter family protein</fullName>
    </submittedName>
</protein>
<proteinExistence type="predicted"/>
<dbReference type="PANTHER" id="PTHR40064">
    <property type="entry name" value="MEMBRANE PROTEIN-RELATED"/>
    <property type="match status" value="1"/>
</dbReference>
<feature type="transmembrane region" description="Helical" evidence="6">
    <location>
        <begin position="98"/>
        <end position="119"/>
    </location>
</feature>
<keyword evidence="5 6" id="KW-0472">Membrane</keyword>
<feature type="transmembrane region" description="Helical" evidence="6">
    <location>
        <begin position="60"/>
        <end position="91"/>
    </location>
</feature>
<dbReference type="Pfam" id="PF06081">
    <property type="entry name" value="ArAE_1"/>
    <property type="match status" value="1"/>
</dbReference>
<keyword evidence="4 6" id="KW-1133">Transmembrane helix</keyword>
<name>A0ABW0R2Q0_9BACL</name>
<dbReference type="EMBL" id="JBHSNC010000054">
    <property type="protein sequence ID" value="MFC5531523.1"/>
    <property type="molecule type" value="Genomic_DNA"/>
</dbReference>